<dbReference type="InterPro" id="IPR035169">
    <property type="entry name" value="DUF5318"/>
</dbReference>
<reference evidence="1 2" key="1">
    <citation type="submission" date="2019-11" db="EMBL/GenBank/DDBJ databases">
        <title>Complete genome sequence of Corynebacterium kalinowskii 1959, a novel Corynebacterium species isolated from soil of a small paddock in Vilsendorf, Germany.</title>
        <authorList>
            <person name="Schaffert L."/>
            <person name="Ruwe M."/>
            <person name="Milse J."/>
            <person name="Hanuschka K."/>
            <person name="Ortseifen V."/>
            <person name="Droste J."/>
            <person name="Brandt D."/>
            <person name="Schlueter L."/>
            <person name="Kutter Y."/>
            <person name="Vinke S."/>
            <person name="Viehoefer P."/>
            <person name="Jacob L."/>
            <person name="Luebke N.-C."/>
            <person name="Schulte-Berndt E."/>
            <person name="Hain C."/>
            <person name="Linder M."/>
            <person name="Schmidt P."/>
            <person name="Wollenschlaeger L."/>
            <person name="Luttermann T."/>
            <person name="Thieme E."/>
            <person name="Hassa J."/>
            <person name="Haak M."/>
            <person name="Wittchen M."/>
            <person name="Mentz A."/>
            <person name="Persicke M."/>
            <person name="Busche T."/>
            <person name="Ruckert C."/>
        </authorList>
    </citation>
    <scope>NUCLEOTIDE SEQUENCE [LARGE SCALE GENOMIC DNA]</scope>
    <source>
        <strain evidence="1 2">2039</strain>
    </source>
</reference>
<dbReference type="AlphaFoldDB" id="A0A6B8WQT5"/>
<dbReference type="KEGG" id="cok:COCCU_13640"/>
<protein>
    <recommendedName>
        <fullName evidence="3">DUF5318 domain-containing protein</fullName>
    </recommendedName>
</protein>
<dbReference type="EMBL" id="CP046455">
    <property type="protein sequence ID" value="QGU08618.1"/>
    <property type="molecule type" value="Genomic_DNA"/>
</dbReference>
<name>A0A6B8WQT5_9CORY</name>
<accession>A0A6B8WQT5</accession>
<evidence type="ECO:0000313" key="2">
    <source>
        <dbReference type="Proteomes" id="UP000424462"/>
    </source>
</evidence>
<gene>
    <name evidence="1" type="ORF">COCCU_13640</name>
</gene>
<proteinExistence type="predicted"/>
<sequence>MRVVVYRNEISHQWEKRNLLARWRAGAVTRDTVCDADFLLVTAARYHGTPATGSCPVCESDQLREVLWIHGDGLGRMSGTARSAAEIEEIVSTGRELRVHTVEVCPVCRWNHLLREVSASAT</sequence>
<dbReference type="Pfam" id="PF17249">
    <property type="entry name" value="DUF5318"/>
    <property type="match status" value="1"/>
</dbReference>
<dbReference type="Proteomes" id="UP000424462">
    <property type="component" value="Chromosome"/>
</dbReference>
<evidence type="ECO:0008006" key="3">
    <source>
        <dbReference type="Google" id="ProtNLM"/>
    </source>
</evidence>
<keyword evidence="2" id="KW-1185">Reference proteome</keyword>
<organism evidence="1 2">
    <name type="scientific">Corynebacterium occultum</name>
    <dbReference type="NCBI Taxonomy" id="2675219"/>
    <lineage>
        <taxon>Bacteria</taxon>
        <taxon>Bacillati</taxon>
        <taxon>Actinomycetota</taxon>
        <taxon>Actinomycetes</taxon>
        <taxon>Mycobacteriales</taxon>
        <taxon>Corynebacteriaceae</taxon>
        <taxon>Corynebacterium</taxon>
    </lineage>
</organism>
<evidence type="ECO:0000313" key="1">
    <source>
        <dbReference type="EMBL" id="QGU08618.1"/>
    </source>
</evidence>